<dbReference type="Pfam" id="PF00097">
    <property type="entry name" value="zf-C3HC4"/>
    <property type="match status" value="1"/>
</dbReference>
<dbReference type="AlphaFoldDB" id="A0AAW2Z726"/>
<feature type="domain" description="RING-type" evidence="6">
    <location>
        <begin position="136"/>
        <end position="185"/>
    </location>
</feature>
<gene>
    <name evidence="8" type="ORF">AKO1_004231</name>
</gene>
<feature type="zinc finger region" description="C3H1-type" evidence="5">
    <location>
        <begin position="214"/>
        <end position="242"/>
    </location>
</feature>
<keyword evidence="9" id="KW-1185">Reference proteome</keyword>
<dbReference type="PANTHER" id="PTHR11224">
    <property type="entry name" value="MAKORIN-RELATED"/>
    <property type="match status" value="1"/>
</dbReference>
<comment type="caution">
    <text evidence="8">The sequence shown here is derived from an EMBL/GenBank/DDBJ whole genome shotgun (WGS) entry which is preliminary data.</text>
</comment>
<dbReference type="InterPro" id="IPR013083">
    <property type="entry name" value="Znf_RING/FYVE/PHD"/>
</dbReference>
<name>A0AAW2Z726_9EUKA</name>
<dbReference type="GO" id="GO:0061630">
    <property type="term" value="F:ubiquitin protein ligase activity"/>
    <property type="evidence" value="ECO:0007669"/>
    <property type="project" value="InterPro"/>
</dbReference>
<dbReference type="SUPFAM" id="SSF57850">
    <property type="entry name" value="RING/U-box"/>
    <property type="match status" value="1"/>
</dbReference>
<evidence type="ECO:0000256" key="3">
    <source>
        <dbReference type="ARBA" id="ARBA00022771"/>
    </source>
</evidence>
<dbReference type="PANTHER" id="PTHR11224:SF10">
    <property type="entry name" value="IP09428P-RELATED"/>
    <property type="match status" value="1"/>
</dbReference>
<dbReference type="InterPro" id="IPR000571">
    <property type="entry name" value="Znf_CCCH"/>
</dbReference>
<dbReference type="InterPro" id="IPR017907">
    <property type="entry name" value="Znf_RING_CS"/>
</dbReference>
<feature type="domain" description="C3H1-type" evidence="7">
    <location>
        <begin position="100"/>
        <end position="127"/>
    </location>
</feature>
<sequence length="248" mass="28705">MSDSSYDSEEWDSDSDHSDFLEVDVQSILGNMDLDEFLRFVTSLGGLVRARRRKINANCKFFMMGHCREGQNCRFIHDEDQIAQIHPAATDPEHHPEIQRRSNSVCKFFLKGSCLKGDFCNFLHENVTTEERGITCSICMDGVIEQSKEFGLLSECDHAFCLPCIREWRRSQTDLSKTRTCPLCRKTSNYVIPSHHFPSTAIQKDEIVDAYKSELKTKPCKYYQRLQECPFGQNCFYSHSFEEPLLNN</sequence>
<protein>
    <recommendedName>
        <fullName evidence="10">RING-type E3 ubiquitin transferase</fullName>
    </recommendedName>
</protein>
<dbReference type="CDD" id="cd16521">
    <property type="entry name" value="RING-HC_MKRN"/>
    <property type="match status" value="1"/>
</dbReference>
<dbReference type="GO" id="GO:0000209">
    <property type="term" value="P:protein polyubiquitination"/>
    <property type="evidence" value="ECO:0007669"/>
    <property type="project" value="InterPro"/>
</dbReference>
<dbReference type="PROSITE" id="PS50089">
    <property type="entry name" value="ZF_RING_2"/>
    <property type="match status" value="1"/>
</dbReference>
<evidence type="ECO:0000256" key="4">
    <source>
        <dbReference type="ARBA" id="ARBA00022833"/>
    </source>
</evidence>
<evidence type="ECO:0000259" key="7">
    <source>
        <dbReference type="PROSITE" id="PS50103"/>
    </source>
</evidence>
<dbReference type="Gene3D" id="3.30.1370.210">
    <property type="match status" value="1"/>
</dbReference>
<dbReference type="Pfam" id="PF00642">
    <property type="entry name" value="zf-CCCH"/>
    <property type="match status" value="3"/>
</dbReference>
<dbReference type="PROSITE" id="PS50103">
    <property type="entry name" value="ZF_C3H1"/>
    <property type="match status" value="3"/>
</dbReference>
<feature type="zinc finger region" description="C3H1-type" evidence="5">
    <location>
        <begin position="100"/>
        <end position="127"/>
    </location>
</feature>
<evidence type="ECO:0000256" key="1">
    <source>
        <dbReference type="ARBA" id="ARBA00022679"/>
    </source>
</evidence>
<dbReference type="InterPro" id="IPR045072">
    <property type="entry name" value="MKRN-like"/>
</dbReference>
<evidence type="ECO:0000313" key="9">
    <source>
        <dbReference type="Proteomes" id="UP001431209"/>
    </source>
</evidence>
<reference evidence="8 9" key="1">
    <citation type="submission" date="2024-03" db="EMBL/GenBank/DDBJ databases">
        <title>The Acrasis kona genome and developmental transcriptomes reveal deep origins of eukaryotic multicellular pathways.</title>
        <authorList>
            <person name="Sheikh S."/>
            <person name="Fu C.-J."/>
            <person name="Brown M.W."/>
            <person name="Baldauf S.L."/>
        </authorList>
    </citation>
    <scope>NUCLEOTIDE SEQUENCE [LARGE SCALE GENOMIC DNA]</scope>
    <source>
        <strain evidence="8 9">ATCC MYA-3509</strain>
    </source>
</reference>
<organism evidence="8 9">
    <name type="scientific">Acrasis kona</name>
    <dbReference type="NCBI Taxonomy" id="1008807"/>
    <lineage>
        <taxon>Eukaryota</taxon>
        <taxon>Discoba</taxon>
        <taxon>Heterolobosea</taxon>
        <taxon>Tetramitia</taxon>
        <taxon>Eutetramitia</taxon>
        <taxon>Acrasidae</taxon>
        <taxon>Acrasis</taxon>
    </lineage>
</organism>
<proteinExistence type="predicted"/>
<evidence type="ECO:0000256" key="2">
    <source>
        <dbReference type="ARBA" id="ARBA00022723"/>
    </source>
</evidence>
<keyword evidence="1" id="KW-0808">Transferase</keyword>
<dbReference type="SUPFAM" id="SSF90229">
    <property type="entry name" value="CCCH zinc finger"/>
    <property type="match status" value="3"/>
</dbReference>
<dbReference type="Gene3D" id="4.10.1000.10">
    <property type="entry name" value="Zinc finger, CCCH-type"/>
    <property type="match status" value="1"/>
</dbReference>
<dbReference type="InterPro" id="IPR001841">
    <property type="entry name" value="Znf_RING"/>
</dbReference>
<evidence type="ECO:0000313" key="8">
    <source>
        <dbReference type="EMBL" id="KAL0485230.1"/>
    </source>
</evidence>
<feature type="domain" description="C3H1-type" evidence="7">
    <location>
        <begin position="53"/>
        <end position="80"/>
    </location>
</feature>
<dbReference type="EMBL" id="JAOPGA020001122">
    <property type="protein sequence ID" value="KAL0485230.1"/>
    <property type="molecule type" value="Genomic_DNA"/>
</dbReference>
<keyword evidence="3 5" id="KW-0863">Zinc-finger</keyword>
<evidence type="ECO:0000259" key="6">
    <source>
        <dbReference type="PROSITE" id="PS50089"/>
    </source>
</evidence>
<feature type="domain" description="C3H1-type" evidence="7">
    <location>
        <begin position="214"/>
        <end position="242"/>
    </location>
</feature>
<evidence type="ECO:0008006" key="10">
    <source>
        <dbReference type="Google" id="ProtNLM"/>
    </source>
</evidence>
<keyword evidence="2 5" id="KW-0479">Metal-binding</keyword>
<dbReference type="InterPro" id="IPR018957">
    <property type="entry name" value="Znf_C3HC4_RING-type"/>
</dbReference>
<dbReference type="GO" id="GO:0008270">
    <property type="term" value="F:zinc ion binding"/>
    <property type="evidence" value="ECO:0007669"/>
    <property type="project" value="UniProtKB-KW"/>
</dbReference>
<evidence type="ECO:0000256" key="5">
    <source>
        <dbReference type="PROSITE-ProRule" id="PRU00723"/>
    </source>
</evidence>
<dbReference type="SMART" id="SM00356">
    <property type="entry name" value="ZnF_C3H1"/>
    <property type="match status" value="3"/>
</dbReference>
<dbReference type="SMART" id="SM00184">
    <property type="entry name" value="RING"/>
    <property type="match status" value="1"/>
</dbReference>
<accession>A0AAW2Z726</accession>
<keyword evidence="4 5" id="KW-0862">Zinc</keyword>
<dbReference type="Proteomes" id="UP001431209">
    <property type="component" value="Unassembled WGS sequence"/>
</dbReference>
<feature type="zinc finger region" description="C3H1-type" evidence="5">
    <location>
        <begin position="53"/>
        <end position="80"/>
    </location>
</feature>
<dbReference type="Gene3D" id="3.30.40.10">
    <property type="entry name" value="Zinc/RING finger domain, C3HC4 (zinc finger)"/>
    <property type="match status" value="1"/>
</dbReference>
<dbReference type="PROSITE" id="PS00518">
    <property type="entry name" value="ZF_RING_1"/>
    <property type="match status" value="1"/>
</dbReference>
<dbReference type="InterPro" id="IPR036855">
    <property type="entry name" value="Znf_CCCH_sf"/>
</dbReference>